<dbReference type="OrthoDB" id="75833at2759"/>
<feature type="compositionally biased region" description="Basic and acidic residues" evidence="1">
    <location>
        <begin position="180"/>
        <end position="210"/>
    </location>
</feature>
<dbReference type="Proteomes" id="UP000006906">
    <property type="component" value="Chromosome 7"/>
</dbReference>
<feature type="compositionally biased region" description="Basic residues" evidence="1">
    <location>
        <begin position="156"/>
        <end position="168"/>
    </location>
</feature>
<gene>
    <name evidence="2" type="ORF">CHLRE_07g323200v5</name>
</gene>
<evidence type="ECO:0000256" key="1">
    <source>
        <dbReference type="SAM" id="MobiDB-lite"/>
    </source>
</evidence>
<feature type="region of interest" description="Disordered" evidence="1">
    <location>
        <begin position="134"/>
        <end position="232"/>
    </location>
</feature>
<sequence>MGVESEQEEFMEGVQAPGESITIMLDLGTKRDRAAVRDLAGRLKSLPLLASTSIAVVGRDKLVLTPSAKHDVEKVKQLLLQQPEIYELEVNEQAFRRPGAKPYNQLRKEHLAESMASSRNSLQQKIRDKLRSLLGSRKKRGEAGGGDSDGGDGGGMKRRRQKVKKAKGSKAGGAGGEEGSPEKEAQRAVRRAEKRAKQDAKRRELKREGAVAEEEQGAAGGAAGGAPAGKRVPLADQVQVGRPDVYEYAGYEAGQGNVEL</sequence>
<dbReference type="GeneID" id="5726608"/>
<evidence type="ECO:0000313" key="3">
    <source>
        <dbReference type="Proteomes" id="UP000006906"/>
    </source>
</evidence>
<dbReference type="Gramene" id="PNW80571">
    <property type="protein sequence ID" value="PNW80571"/>
    <property type="gene ID" value="CHLRE_07g323200v5"/>
</dbReference>
<dbReference type="PANTHER" id="PTHR36357">
    <property type="entry name" value="OS03G0148300 PROTEIN"/>
    <property type="match status" value="1"/>
</dbReference>
<feature type="compositionally biased region" description="Gly residues" evidence="1">
    <location>
        <begin position="143"/>
        <end position="154"/>
    </location>
</feature>
<dbReference type="AlphaFoldDB" id="A0A2K3DJ73"/>
<dbReference type="KEGG" id="cre:CHLRE_07g323200v5"/>
<dbReference type="EMBL" id="CM008968">
    <property type="protein sequence ID" value="PNW80571.1"/>
    <property type="molecule type" value="Genomic_DNA"/>
</dbReference>
<reference evidence="2 3" key="1">
    <citation type="journal article" date="2007" name="Science">
        <title>The Chlamydomonas genome reveals the evolution of key animal and plant functions.</title>
        <authorList>
            <person name="Merchant S.S."/>
            <person name="Prochnik S.E."/>
            <person name="Vallon O."/>
            <person name="Harris E.H."/>
            <person name="Karpowicz S.J."/>
            <person name="Witman G.B."/>
            <person name="Terry A."/>
            <person name="Salamov A."/>
            <person name="Fritz-Laylin L.K."/>
            <person name="Marechal-Drouard L."/>
            <person name="Marshall W.F."/>
            <person name="Qu L.H."/>
            <person name="Nelson D.R."/>
            <person name="Sanderfoot A.A."/>
            <person name="Spalding M.H."/>
            <person name="Kapitonov V.V."/>
            <person name="Ren Q."/>
            <person name="Ferris P."/>
            <person name="Lindquist E."/>
            <person name="Shapiro H."/>
            <person name="Lucas S.M."/>
            <person name="Grimwood J."/>
            <person name="Schmutz J."/>
            <person name="Cardol P."/>
            <person name="Cerutti H."/>
            <person name="Chanfreau G."/>
            <person name="Chen C.L."/>
            <person name="Cognat V."/>
            <person name="Croft M.T."/>
            <person name="Dent R."/>
            <person name="Dutcher S."/>
            <person name="Fernandez E."/>
            <person name="Fukuzawa H."/>
            <person name="Gonzalez-Ballester D."/>
            <person name="Gonzalez-Halphen D."/>
            <person name="Hallmann A."/>
            <person name="Hanikenne M."/>
            <person name="Hippler M."/>
            <person name="Inwood W."/>
            <person name="Jabbari K."/>
            <person name="Kalanon M."/>
            <person name="Kuras R."/>
            <person name="Lefebvre P.A."/>
            <person name="Lemaire S.D."/>
            <person name="Lobanov A.V."/>
            <person name="Lohr M."/>
            <person name="Manuell A."/>
            <person name="Meier I."/>
            <person name="Mets L."/>
            <person name="Mittag M."/>
            <person name="Mittelmeier T."/>
            <person name="Moroney J.V."/>
            <person name="Moseley J."/>
            <person name="Napoli C."/>
            <person name="Nedelcu A.M."/>
            <person name="Niyogi K."/>
            <person name="Novoselov S.V."/>
            <person name="Paulsen I.T."/>
            <person name="Pazour G."/>
            <person name="Purton S."/>
            <person name="Ral J.P."/>
            <person name="Riano-Pachon D.M."/>
            <person name="Riekhof W."/>
            <person name="Rymarquis L."/>
            <person name="Schroda M."/>
            <person name="Stern D."/>
            <person name="Umen J."/>
            <person name="Willows R."/>
            <person name="Wilson N."/>
            <person name="Zimmer S.L."/>
            <person name="Allmer J."/>
            <person name="Balk J."/>
            <person name="Bisova K."/>
            <person name="Chen C.J."/>
            <person name="Elias M."/>
            <person name="Gendler K."/>
            <person name="Hauser C."/>
            <person name="Lamb M.R."/>
            <person name="Ledford H."/>
            <person name="Long J.C."/>
            <person name="Minagawa J."/>
            <person name="Page M.D."/>
            <person name="Pan J."/>
            <person name="Pootakham W."/>
            <person name="Roje S."/>
            <person name="Rose A."/>
            <person name="Stahlberg E."/>
            <person name="Terauchi A.M."/>
            <person name="Yang P."/>
            <person name="Ball S."/>
            <person name="Bowler C."/>
            <person name="Dieckmann C.L."/>
            <person name="Gladyshev V.N."/>
            <person name="Green P."/>
            <person name="Jorgensen R."/>
            <person name="Mayfield S."/>
            <person name="Mueller-Roeber B."/>
            <person name="Rajamani S."/>
            <person name="Sayre R.T."/>
            <person name="Brokstein P."/>
            <person name="Dubchak I."/>
            <person name="Goodstein D."/>
            <person name="Hornick L."/>
            <person name="Huang Y.W."/>
            <person name="Jhaveri J."/>
            <person name="Luo Y."/>
            <person name="Martinez D."/>
            <person name="Ngau W.C."/>
            <person name="Otillar B."/>
            <person name="Poliakov A."/>
            <person name="Porter A."/>
            <person name="Szajkowski L."/>
            <person name="Werner G."/>
            <person name="Zhou K."/>
            <person name="Grigoriev I.V."/>
            <person name="Rokhsar D.S."/>
            <person name="Grossman A.R."/>
        </authorList>
    </citation>
    <scope>NUCLEOTIDE SEQUENCE [LARGE SCALE GENOMIC DNA]</scope>
    <source>
        <strain evidence="3">CC-503</strain>
    </source>
</reference>
<dbReference type="RefSeq" id="XP_001701060.2">
    <property type="nucleotide sequence ID" value="XM_001701008.2"/>
</dbReference>
<dbReference type="InParanoid" id="A0A2K3DJ73"/>
<keyword evidence="3" id="KW-1185">Reference proteome</keyword>
<evidence type="ECO:0000313" key="2">
    <source>
        <dbReference type="EMBL" id="PNW80571.1"/>
    </source>
</evidence>
<accession>A0A2K3DJ73</accession>
<dbReference type="ExpressionAtlas" id="A0A2K3DJ73">
    <property type="expression patterns" value="baseline"/>
</dbReference>
<dbReference type="PaxDb" id="3055-EDP07314"/>
<feature type="compositionally biased region" description="Gly residues" evidence="1">
    <location>
        <begin position="218"/>
        <end position="227"/>
    </location>
</feature>
<protein>
    <submittedName>
        <fullName evidence="2">Uncharacterized protein</fullName>
    </submittedName>
</protein>
<name>A0A2K3DJ73_CHLRE</name>
<dbReference type="PANTHER" id="PTHR36357:SF1">
    <property type="entry name" value="OS03G0148300 PROTEIN"/>
    <property type="match status" value="1"/>
</dbReference>
<organism evidence="2 3">
    <name type="scientific">Chlamydomonas reinhardtii</name>
    <name type="common">Chlamydomonas smithii</name>
    <dbReference type="NCBI Taxonomy" id="3055"/>
    <lineage>
        <taxon>Eukaryota</taxon>
        <taxon>Viridiplantae</taxon>
        <taxon>Chlorophyta</taxon>
        <taxon>core chlorophytes</taxon>
        <taxon>Chlorophyceae</taxon>
        <taxon>CS clade</taxon>
        <taxon>Chlamydomonadales</taxon>
        <taxon>Chlamydomonadaceae</taxon>
        <taxon>Chlamydomonas</taxon>
    </lineage>
</organism>
<proteinExistence type="predicted"/>